<comment type="caution">
    <text evidence="1">The sequence shown here is derived from an EMBL/GenBank/DDBJ whole genome shotgun (WGS) entry which is preliminary data.</text>
</comment>
<gene>
    <name evidence="1" type="ORF">AVEN_58116_1</name>
</gene>
<accession>A0A4Y2KYA7</accession>
<dbReference type="Proteomes" id="UP000499080">
    <property type="component" value="Unassembled WGS sequence"/>
</dbReference>
<proteinExistence type="predicted"/>
<name>A0A4Y2KYA7_ARAVE</name>
<evidence type="ECO:0000313" key="1">
    <source>
        <dbReference type="EMBL" id="GBN07282.1"/>
    </source>
</evidence>
<sequence length="127" mass="14785">MFERNPATARMGEEILPFELGYLPEYFQKKAAAELNETPERKEQSLRHIKELLKRIFGLKKMFERNPATATIGKEILPFEVGYLPEFFQKKAAAELNESQEMKTEKMTELKKLLRGMQSLTFDLNAI</sequence>
<protein>
    <submittedName>
        <fullName evidence="1">Uncharacterized protein</fullName>
    </submittedName>
</protein>
<organism evidence="1 2">
    <name type="scientific">Araneus ventricosus</name>
    <name type="common">Orbweaver spider</name>
    <name type="synonym">Epeira ventricosa</name>
    <dbReference type="NCBI Taxonomy" id="182803"/>
    <lineage>
        <taxon>Eukaryota</taxon>
        <taxon>Metazoa</taxon>
        <taxon>Ecdysozoa</taxon>
        <taxon>Arthropoda</taxon>
        <taxon>Chelicerata</taxon>
        <taxon>Arachnida</taxon>
        <taxon>Araneae</taxon>
        <taxon>Araneomorphae</taxon>
        <taxon>Entelegynae</taxon>
        <taxon>Araneoidea</taxon>
        <taxon>Araneidae</taxon>
        <taxon>Araneus</taxon>
    </lineage>
</organism>
<dbReference type="AlphaFoldDB" id="A0A4Y2KYA7"/>
<keyword evidence="2" id="KW-1185">Reference proteome</keyword>
<evidence type="ECO:0000313" key="2">
    <source>
        <dbReference type="Proteomes" id="UP000499080"/>
    </source>
</evidence>
<reference evidence="1 2" key="1">
    <citation type="journal article" date="2019" name="Sci. Rep.">
        <title>Orb-weaving spider Araneus ventricosus genome elucidates the spidroin gene catalogue.</title>
        <authorList>
            <person name="Kono N."/>
            <person name="Nakamura H."/>
            <person name="Ohtoshi R."/>
            <person name="Moran D.A.P."/>
            <person name="Shinohara A."/>
            <person name="Yoshida Y."/>
            <person name="Fujiwara M."/>
            <person name="Mori M."/>
            <person name="Tomita M."/>
            <person name="Arakawa K."/>
        </authorList>
    </citation>
    <scope>NUCLEOTIDE SEQUENCE [LARGE SCALE GENOMIC DNA]</scope>
</reference>
<dbReference type="OrthoDB" id="6682367at2759"/>
<dbReference type="EMBL" id="BGPR01005146">
    <property type="protein sequence ID" value="GBN07282.1"/>
    <property type="molecule type" value="Genomic_DNA"/>
</dbReference>